<protein>
    <submittedName>
        <fullName evidence="2">Uncharacterized protein</fullName>
    </submittedName>
</protein>
<evidence type="ECO:0000313" key="2">
    <source>
        <dbReference type="EMBL" id="EDK36829.2"/>
    </source>
</evidence>
<feature type="compositionally biased region" description="Polar residues" evidence="1">
    <location>
        <begin position="173"/>
        <end position="184"/>
    </location>
</feature>
<evidence type="ECO:0000313" key="3">
    <source>
        <dbReference type="Proteomes" id="UP000001997"/>
    </source>
</evidence>
<dbReference type="Proteomes" id="UP000001997">
    <property type="component" value="Unassembled WGS sequence"/>
</dbReference>
<feature type="region of interest" description="Disordered" evidence="1">
    <location>
        <begin position="1"/>
        <end position="277"/>
    </location>
</feature>
<gene>
    <name evidence="2" type="ORF">PGUG_00927</name>
</gene>
<name>A5DCC2_PICGU</name>
<accession>A5DCC2</accession>
<dbReference type="KEGG" id="pgu:PGUG_00927"/>
<dbReference type="OrthoDB" id="4026150at2759"/>
<keyword evidence="3" id="KW-1185">Reference proteome</keyword>
<feature type="compositionally biased region" description="Basic and acidic residues" evidence="1">
    <location>
        <begin position="118"/>
        <end position="139"/>
    </location>
</feature>
<proteinExistence type="predicted"/>
<dbReference type="EMBL" id="CH408155">
    <property type="protein sequence ID" value="EDK36829.2"/>
    <property type="molecule type" value="Genomic_DNA"/>
</dbReference>
<feature type="compositionally biased region" description="Basic and acidic residues" evidence="1">
    <location>
        <begin position="250"/>
        <end position="277"/>
    </location>
</feature>
<feature type="compositionally biased region" description="Basic and acidic residues" evidence="1">
    <location>
        <begin position="64"/>
        <end position="82"/>
    </location>
</feature>
<dbReference type="RefSeq" id="XP_001487550.2">
    <property type="nucleotide sequence ID" value="XM_001487500.1"/>
</dbReference>
<dbReference type="GeneID" id="5128734"/>
<evidence type="ECO:0000256" key="1">
    <source>
        <dbReference type="SAM" id="MobiDB-lite"/>
    </source>
</evidence>
<dbReference type="AlphaFoldDB" id="A5DCC2"/>
<dbReference type="VEuPathDB" id="FungiDB:PGUG_00927"/>
<sequence length="298" mass="33529">MTGLASKWATEPTLVQQAEAQDKKKPTKPATGNPSESSEKHQITSSAPVRKPLISKWADAAVGSKEDERKESPKSPRGEERHRRNSKNRRNSETRRKDEVNGQTSRNREKRKGRNGGSKHDEPRERQEKHTTSSEESRTHPVTNEILPPMSKAAASFASRLGVPTGSGAPNVDNKSTPPDSKSVNDSDEYETTDDSDDNRNVKQPMSKAGMSFAARLAIPPKANNSKNINKDVKKDQARPSTQKYMSPKQRREAEKLEQEQQRRQEQKQRDAKLQEEVRDMFSKMTASTANWADLEDE</sequence>
<dbReference type="OMA" id="MWADAED"/>
<feature type="compositionally biased region" description="Acidic residues" evidence="1">
    <location>
        <begin position="186"/>
        <end position="197"/>
    </location>
</feature>
<dbReference type="InParanoid" id="A5DCC2"/>
<dbReference type="HOGENOM" id="CLU_821414_0_0_1"/>
<reference evidence="2 3" key="1">
    <citation type="journal article" date="2009" name="Nature">
        <title>Evolution of pathogenicity and sexual reproduction in eight Candida genomes.</title>
        <authorList>
            <person name="Butler G."/>
            <person name="Rasmussen M.D."/>
            <person name="Lin M.F."/>
            <person name="Santos M.A."/>
            <person name="Sakthikumar S."/>
            <person name="Munro C.A."/>
            <person name="Rheinbay E."/>
            <person name="Grabherr M."/>
            <person name="Forche A."/>
            <person name="Reedy J.L."/>
            <person name="Agrafioti I."/>
            <person name="Arnaud M.B."/>
            <person name="Bates S."/>
            <person name="Brown A.J."/>
            <person name="Brunke S."/>
            <person name="Costanzo M.C."/>
            <person name="Fitzpatrick D.A."/>
            <person name="de Groot P.W."/>
            <person name="Harris D."/>
            <person name="Hoyer L.L."/>
            <person name="Hube B."/>
            <person name="Klis F.M."/>
            <person name="Kodira C."/>
            <person name="Lennard N."/>
            <person name="Logue M.E."/>
            <person name="Martin R."/>
            <person name="Neiman A.M."/>
            <person name="Nikolaou E."/>
            <person name="Quail M.A."/>
            <person name="Quinn J."/>
            <person name="Santos M.C."/>
            <person name="Schmitzberger F.F."/>
            <person name="Sherlock G."/>
            <person name="Shah P."/>
            <person name="Silverstein K.A."/>
            <person name="Skrzypek M.S."/>
            <person name="Soll D."/>
            <person name="Staggs R."/>
            <person name="Stansfield I."/>
            <person name="Stumpf M.P."/>
            <person name="Sudbery P.E."/>
            <person name="Srikantha T."/>
            <person name="Zeng Q."/>
            <person name="Berman J."/>
            <person name="Berriman M."/>
            <person name="Heitman J."/>
            <person name="Gow N.A."/>
            <person name="Lorenz M.C."/>
            <person name="Birren B.W."/>
            <person name="Kellis M."/>
            <person name="Cuomo C.A."/>
        </authorList>
    </citation>
    <scope>NUCLEOTIDE SEQUENCE [LARGE SCALE GENOMIC DNA]</scope>
    <source>
        <strain evidence="3">ATCC 6260 / CBS 566 / DSM 6381 / JCM 1539 / NBRC 10279 / NRRL Y-324</strain>
    </source>
</reference>
<feature type="compositionally biased region" description="Basic and acidic residues" evidence="1">
    <location>
        <begin position="229"/>
        <end position="238"/>
    </location>
</feature>
<dbReference type="eggNOG" id="ENOG502T2RZ">
    <property type="taxonomic scope" value="Eukaryota"/>
</dbReference>
<feature type="compositionally biased region" description="Basic and acidic residues" evidence="1">
    <location>
        <begin position="90"/>
        <end position="100"/>
    </location>
</feature>
<organism evidence="2 3">
    <name type="scientific">Meyerozyma guilliermondii (strain ATCC 6260 / CBS 566 / DSM 6381 / JCM 1539 / NBRC 10279 / NRRL Y-324)</name>
    <name type="common">Yeast</name>
    <name type="synonym">Candida guilliermondii</name>
    <dbReference type="NCBI Taxonomy" id="294746"/>
    <lineage>
        <taxon>Eukaryota</taxon>
        <taxon>Fungi</taxon>
        <taxon>Dikarya</taxon>
        <taxon>Ascomycota</taxon>
        <taxon>Saccharomycotina</taxon>
        <taxon>Pichiomycetes</taxon>
        <taxon>Debaryomycetaceae</taxon>
        <taxon>Meyerozyma</taxon>
    </lineage>
</organism>